<organism evidence="3 4">
    <name type="scientific">Clostridium cibarium</name>
    <dbReference type="NCBI Taxonomy" id="2762247"/>
    <lineage>
        <taxon>Bacteria</taxon>
        <taxon>Bacillati</taxon>
        <taxon>Bacillota</taxon>
        <taxon>Clostridia</taxon>
        <taxon>Eubacteriales</taxon>
        <taxon>Clostridiaceae</taxon>
        <taxon>Clostridium</taxon>
    </lineage>
</organism>
<evidence type="ECO:0000259" key="2">
    <source>
        <dbReference type="Pfam" id="PF07532"/>
    </source>
</evidence>
<protein>
    <submittedName>
        <fullName evidence="3">Ig-like domain-containing protein</fullName>
    </submittedName>
</protein>
<accession>A0ABR8PUY2</accession>
<keyword evidence="1" id="KW-0802">TPR repeat</keyword>
<dbReference type="RefSeq" id="WP_143317001.1">
    <property type="nucleotide sequence ID" value="NZ_JACSRA010000017.1"/>
</dbReference>
<dbReference type="Pfam" id="PF07532">
    <property type="entry name" value="Big_4"/>
    <property type="match status" value="1"/>
</dbReference>
<feature type="domain" description="Bacterial Ig-like" evidence="2">
    <location>
        <begin position="138"/>
        <end position="190"/>
    </location>
</feature>
<feature type="repeat" description="TPR" evidence="1">
    <location>
        <begin position="51"/>
        <end position="84"/>
    </location>
</feature>
<dbReference type="Proteomes" id="UP000627781">
    <property type="component" value="Unassembled WGS sequence"/>
</dbReference>
<evidence type="ECO:0000313" key="4">
    <source>
        <dbReference type="Proteomes" id="UP000627781"/>
    </source>
</evidence>
<keyword evidence="4" id="KW-1185">Reference proteome</keyword>
<proteinExistence type="predicted"/>
<dbReference type="SUPFAM" id="SSF48452">
    <property type="entry name" value="TPR-like"/>
    <property type="match status" value="1"/>
</dbReference>
<dbReference type="PROSITE" id="PS50005">
    <property type="entry name" value="TPR"/>
    <property type="match status" value="1"/>
</dbReference>
<comment type="caution">
    <text evidence="3">The sequence shown here is derived from an EMBL/GenBank/DDBJ whole genome shotgun (WGS) entry which is preliminary data.</text>
</comment>
<dbReference type="InterPro" id="IPR011081">
    <property type="entry name" value="Big_4"/>
</dbReference>
<evidence type="ECO:0000313" key="3">
    <source>
        <dbReference type="EMBL" id="MBD7911998.1"/>
    </source>
</evidence>
<gene>
    <name evidence="3" type="ORF">H9661_11580</name>
</gene>
<dbReference type="InterPro" id="IPR011990">
    <property type="entry name" value="TPR-like_helical_dom_sf"/>
</dbReference>
<dbReference type="InterPro" id="IPR019734">
    <property type="entry name" value="TPR_rpt"/>
</dbReference>
<reference evidence="3 4" key="1">
    <citation type="submission" date="2020-08" db="EMBL/GenBank/DDBJ databases">
        <title>A Genomic Blueprint of the Chicken Gut Microbiome.</title>
        <authorList>
            <person name="Gilroy R."/>
            <person name="Ravi A."/>
            <person name="Getino M."/>
            <person name="Pursley I."/>
            <person name="Horton D.L."/>
            <person name="Alikhan N.-F."/>
            <person name="Baker D."/>
            <person name="Gharbi K."/>
            <person name="Hall N."/>
            <person name="Watson M."/>
            <person name="Adriaenssens E.M."/>
            <person name="Foster-Nyarko E."/>
            <person name="Jarju S."/>
            <person name="Secka A."/>
            <person name="Antonio M."/>
            <person name="Oren A."/>
            <person name="Chaudhuri R."/>
            <person name="La Ragione R.M."/>
            <person name="Hildebrand F."/>
            <person name="Pallen M.J."/>
        </authorList>
    </citation>
    <scope>NUCLEOTIDE SEQUENCE [LARGE SCALE GENOMIC DNA]</scope>
    <source>
        <strain evidence="3 4">Sa3CVN1</strain>
    </source>
</reference>
<name>A0ABR8PUY2_9CLOT</name>
<dbReference type="EMBL" id="JACSRA010000017">
    <property type="protein sequence ID" value="MBD7911998.1"/>
    <property type="molecule type" value="Genomic_DNA"/>
</dbReference>
<dbReference type="Gene3D" id="1.25.40.10">
    <property type="entry name" value="Tetratricopeptide repeat domain"/>
    <property type="match status" value="1"/>
</dbReference>
<sequence length="363" mass="42152">MKKINLLKVLLLFIFSIFIAIPLCGCNSKQDKEIVVAKNVKEDLNSVKSEILQLIEEGNAFLHSGKYPEARTSYEKAISKDKANESTYLQIKDNYMNAKRFDDAYYIIKLAIDNNVSKDAMSKVLEEIKSNFSPILLENTISEGADYNLPTQTNIPEATITNPVNIRWPQKNIDTSNPGTFTYDGYIDEYGRTVHLTLTIKKVVKQKIPTTQKKEVVKSSKIGFIDSIYEENGDTFIKFNETEFYRNEDAKREYAKDGFSPSDYEWGNDYYIRENNKEQKTYKLSKDCKINVCSYLVDSEFQYKTELRTISKDNFKIYVSNCINRYNNELTQDPEMPKYTRALLFWINTEDDIVTSMNMQYTP</sequence>
<evidence type="ECO:0000256" key="1">
    <source>
        <dbReference type="PROSITE-ProRule" id="PRU00339"/>
    </source>
</evidence>